<dbReference type="InterPro" id="IPR010970">
    <property type="entry name" value="Cys_dSase_SufS"/>
</dbReference>
<dbReference type="Gene3D" id="3.90.1150.10">
    <property type="entry name" value="Aspartate Aminotransferase, domain 1"/>
    <property type="match status" value="1"/>
</dbReference>
<evidence type="ECO:0000313" key="9">
    <source>
        <dbReference type="EMBL" id="AOY79993.1"/>
    </source>
</evidence>
<feature type="compositionally biased region" description="Polar residues" evidence="7">
    <location>
        <begin position="144"/>
        <end position="177"/>
    </location>
</feature>
<comment type="similarity">
    <text evidence="2">Belongs to the class-V pyridoxal-phosphate-dependent aminotransferase family. Csd subfamily.</text>
</comment>
<feature type="compositionally biased region" description="Polar residues" evidence="7">
    <location>
        <begin position="282"/>
        <end position="305"/>
    </location>
</feature>
<feature type="region of interest" description="Disordered" evidence="7">
    <location>
        <begin position="457"/>
        <end position="499"/>
    </location>
</feature>
<evidence type="ECO:0000256" key="1">
    <source>
        <dbReference type="ARBA" id="ARBA00001933"/>
    </source>
</evidence>
<evidence type="ECO:0000256" key="2">
    <source>
        <dbReference type="ARBA" id="ARBA00010447"/>
    </source>
</evidence>
<evidence type="ECO:0000313" key="10">
    <source>
        <dbReference type="Proteomes" id="UP000176944"/>
    </source>
</evidence>
<evidence type="ECO:0000256" key="5">
    <source>
        <dbReference type="ARBA" id="ARBA00022898"/>
    </source>
</evidence>
<dbReference type="GO" id="GO:0031071">
    <property type="term" value="F:cysteine desulfurase activity"/>
    <property type="evidence" value="ECO:0007669"/>
    <property type="project" value="UniProtKB-EC"/>
</dbReference>
<feature type="region of interest" description="Disordered" evidence="7">
    <location>
        <begin position="142"/>
        <end position="254"/>
    </location>
</feature>
<sequence>MTEQQGLNLSPSPQNSQPLESSFGGDLSDPQMLDQILNQLFAQLPEPLTSPEAMAGMMPKMLTGQGLSQPVAAAQSQSSSQSPKQPEAQPQQTTSGQSPEQLLSDAQQQLSSLQGLGQIIDPIMSEAQQLMSGLESLDLLGAEAQQQLSSGSTPDQMAGTSQPSPDLQGKTPTSAPSTPVPQGGTSGSALMPEISSAQTPNLSATQTSEAATKSTTAPSTAATEANRPGRQVPSQSPSSGNGMTGMGDLSLSEFLPDSAELQRLFEQGMAAVLPTEPALPASPQSGSDQMGAARSTSTALQNPEQVGSEVEPKAKTVLNPEQAGAVGQQSSPDIEGKTPASSQPASLFEESSSDYYFLQNLSPTITSAASTLPAGDPSGSNMVAPEQLGGAIETQSRELQGQGEGEIRNLKQLGARITSEALPQVEMLPGAEFLSILEEGAGHIPLSEADLHQSLTEPPAAVPLPPGSTPKFYFLPDSKPAESSSSKPSTDQQTSQLPQDSFDVEAVRRDFPILHQQVHGKPLIWMDNAATSQKPQSVIDTLSQFYEQDNSNVHRGAHTLAARSTNAYEDAREKIQRFLGASLAKEIVFVRGTTEGINLVAQTYGRKHVKAGDEIVLTTLEHHSNIVPWQMLAQEKGAVLKVAPISDQGEILLEEYQKLLSDRTRIVALSHVSNVLGTVLPIKTMAAMAHHHGATVVVDGAQSVPHFRTNVQDLGADFYVFSGHKLFGPTGIGALYGKAALLKEMPPWQGGGNMIESVSFEKTTFNDIPAKFEAGTGNLAAAVGLGAAIDYLNQIGFEAAAKHEEALMAYATAAMAAIPGLRQIGTAAGKVSTLSFTLKNISSEDMGKFLDSEGIAVRAGHHCAQPTLKRFGLTSTVRPSLAFYNTFAEVDKLIAAIKKAKHQLS</sequence>
<comment type="catalytic activity">
    <reaction evidence="6">
        <text>(sulfur carrier)-H + L-cysteine = (sulfur carrier)-SH + L-alanine</text>
        <dbReference type="Rhea" id="RHEA:43892"/>
        <dbReference type="Rhea" id="RHEA-COMP:14737"/>
        <dbReference type="Rhea" id="RHEA-COMP:14739"/>
        <dbReference type="ChEBI" id="CHEBI:29917"/>
        <dbReference type="ChEBI" id="CHEBI:35235"/>
        <dbReference type="ChEBI" id="CHEBI:57972"/>
        <dbReference type="ChEBI" id="CHEBI:64428"/>
        <dbReference type="EC" id="2.8.1.7"/>
    </reaction>
</comment>
<feature type="region of interest" description="Disordered" evidence="7">
    <location>
        <begin position="274"/>
        <end position="348"/>
    </location>
</feature>
<dbReference type="SUPFAM" id="SSF53383">
    <property type="entry name" value="PLP-dependent transferases"/>
    <property type="match status" value="1"/>
</dbReference>
<dbReference type="PANTHER" id="PTHR43586">
    <property type="entry name" value="CYSTEINE DESULFURASE"/>
    <property type="match status" value="1"/>
</dbReference>
<dbReference type="InterPro" id="IPR015422">
    <property type="entry name" value="PyrdxlP-dep_Trfase_small"/>
</dbReference>
<feature type="compositionally biased region" description="Polar residues" evidence="7">
    <location>
        <begin position="1"/>
        <end position="20"/>
    </location>
</feature>
<dbReference type="NCBIfam" id="TIGR01979">
    <property type="entry name" value="sufS"/>
    <property type="match status" value="1"/>
</dbReference>
<feature type="region of interest" description="Disordered" evidence="7">
    <location>
        <begin position="48"/>
        <end position="109"/>
    </location>
</feature>
<evidence type="ECO:0000256" key="3">
    <source>
        <dbReference type="ARBA" id="ARBA00012239"/>
    </source>
</evidence>
<feature type="compositionally biased region" description="Low complexity" evidence="7">
    <location>
        <begin position="203"/>
        <end position="225"/>
    </location>
</feature>
<feature type="compositionally biased region" description="Polar residues" evidence="7">
    <location>
        <begin position="232"/>
        <end position="241"/>
    </location>
</feature>
<dbReference type="CDD" id="cd06453">
    <property type="entry name" value="SufS_like"/>
    <property type="match status" value="1"/>
</dbReference>
<feature type="domain" description="Aminotransferase class V" evidence="8">
    <location>
        <begin position="524"/>
        <end position="893"/>
    </location>
</feature>
<evidence type="ECO:0000256" key="6">
    <source>
        <dbReference type="ARBA" id="ARBA00050776"/>
    </source>
</evidence>
<dbReference type="EMBL" id="CP017708">
    <property type="protein sequence ID" value="AOY79993.1"/>
    <property type="molecule type" value="Genomic_DNA"/>
</dbReference>
<feature type="compositionally biased region" description="Polar residues" evidence="7">
    <location>
        <begin position="490"/>
        <end position="499"/>
    </location>
</feature>
<dbReference type="Gene3D" id="3.40.640.10">
    <property type="entry name" value="Type I PLP-dependent aspartate aminotransferase-like (Major domain)"/>
    <property type="match status" value="1"/>
</dbReference>
<dbReference type="PANTHER" id="PTHR43586:SF8">
    <property type="entry name" value="CYSTEINE DESULFURASE 1, CHLOROPLASTIC"/>
    <property type="match status" value="1"/>
</dbReference>
<comment type="cofactor">
    <cofactor evidence="1">
        <name>pyridoxal 5'-phosphate</name>
        <dbReference type="ChEBI" id="CHEBI:597326"/>
    </cofactor>
</comment>
<gene>
    <name evidence="9" type="ORF">BJP36_08710</name>
</gene>
<feature type="region of interest" description="Disordered" evidence="7">
    <location>
        <begin position="1"/>
        <end position="31"/>
    </location>
</feature>
<reference evidence="10" key="1">
    <citation type="submission" date="2016-10" db="EMBL/GenBank/DDBJ databases">
        <title>Comparative genomics uncovers the prolific and rare metabolic potential of the cyanobacterial genus Moorea.</title>
        <authorList>
            <person name="Leao T."/>
            <person name="Castelao G."/>
            <person name="Korobeynikov A."/>
            <person name="Monroe E.A."/>
            <person name="Podell S."/>
            <person name="Glukhov E."/>
            <person name="Allen E."/>
            <person name="Gerwick W.H."/>
            <person name="Gerwick L."/>
        </authorList>
    </citation>
    <scope>NUCLEOTIDE SEQUENCE [LARGE SCALE GENOMIC DNA]</scope>
    <source>
        <strain evidence="10">JHB</strain>
    </source>
</reference>
<dbReference type="AlphaFoldDB" id="A0A1D9FXE1"/>
<accession>A0A1D9FXE1</accession>
<dbReference type="InterPro" id="IPR015424">
    <property type="entry name" value="PyrdxlP-dep_Trfase"/>
</dbReference>
<feature type="compositionally biased region" description="Polar residues" evidence="7">
    <location>
        <begin position="339"/>
        <end position="348"/>
    </location>
</feature>
<dbReference type="InterPro" id="IPR000192">
    <property type="entry name" value="Aminotrans_V_dom"/>
</dbReference>
<name>A0A1D9FXE1_MOOP1</name>
<dbReference type="GO" id="GO:0030170">
    <property type="term" value="F:pyridoxal phosphate binding"/>
    <property type="evidence" value="ECO:0007669"/>
    <property type="project" value="InterPro"/>
</dbReference>
<keyword evidence="4" id="KW-0808">Transferase</keyword>
<evidence type="ECO:0000256" key="4">
    <source>
        <dbReference type="ARBA" id="ARBA00022679"/>
    </source>
</evidence>
<organism evidence="9 10">
    <name type="scientific">Moorena producens (strain JHB)</name>
    <dbReference type="NCBI Taxonomy" id="1454205"/>
    <lineage>
        <taxon>Bacteria</taxon>
        <taxon>Bacillati</taxon>
        <taxon>Cyanobacteriota</taxon>
        <taxon>Cyanophyceae</taxon>
        <taxon>Coleofasciculales</taxon>
        <taxon>Coleofasciculaceae</taxon>
        <taxon>Moorena</taxon>
    </lineage>
</organism>
<dbReference type="GO" id="GO:0006534">
    <property type="term" value="P:cysteine metabolic process"/>
    <property type="evidence" value="ECO:0007669"/>
    <property type="project" value="InterPro"/>
</dbReference>
<dbReference type="EC" id="2.8.1.7" evidence="3"/>
<proteinExistence type="inferred from homology"/>
<dbReference type="Proteomes" id="UP000176944">
    <property type="component" value="Chromosome"/>
</dbReference>
<dbReference type="InterPro" id="IPR015421">
    <property type="entry name" value="PyrdxlP-dep_Trfase_major"/>
</dbReference>
<feature type="compositionally biased region" description="Low complexity" evidence="7">
    <location>
        <begin position="68"/>
        <end position="92"/>
    </location>
</feature>
<keyword evidence="5" id="KW-0663">Pyridoxal phosphate</keyword>
<protein>
    <recommendedName>
        <fullName evidence="3">cysteine desulfurase</fullName>
        <ecNumber evidence="3">2.8.1.7</ecNumber>
    </recommendedName>
</protein>
<dbReference type="Pfam" id="PF00266">
    <property type="entry name" value="Aminotran_5"/>
    <property type="match status" value="1"/>
</dbReference>
<evidence type="ECO:0000256" key="7">
    <source>
        <dbReference type="SAM" id="MobiDB-lite"/>
    </source>
</evidence>
<evidence type="ECO:0000259" key="8">
    <source>
        <dbReference type="Pfam" id="PF00266"/>
    </source>
</evidence>